<dbReference type="OrthoDB" id="4175349at2759"/>
<protein>
    <submittedName>
        <fullName evidence="2">Uncharacterized protein</fullName>
    </submittedName>
</protein>
<evidence type="ECO:0000313" key="3">
    <source>
        <dbReference type="Proteomes" id="UP000327118"/>
    </source>
</evidence>
<dbReference type="EMBL" id="ML739218">
    <property type="protein sequence ID" value="KAE8350548.1"/>
    <property type="molecule type" value="Genomic_DNA"/>
</dbReference>
<feature type="signal peptide" evidence="1">
    <location>
        <begin position="1"/>
        <end position="17"/>
    </location>
</feature>
<keyword evidence="3" id="KW-1185">Reference proteome</keyword>
<dbReference type="Proteomes" id="UP000327118">
    <property type="component" value="Unassembled WGS sequence"/>
</dbReference>
<dbReference type="AlphaFoldDB" id="A0A5N6YZF9"/>
<evidence type="ECO:0000256" key="1">
    <source>
        <dbReference type="SAM" id="SignalP"/>
    </source>
</evidence>
<proteinExistence type="predicted"/>
<sequence length="141" mass="15586">MKLSALAISLLSLQGTAHPIQDEEVPVKHLVPVRLPPPENWIAGPRLFPRDIIAAYHAPHDEYDAPRWRAYVNRQCEHFAACTSTLAFSAINIGSTGGRYWFGYVFRGGPTNAHDYVRDWSSSAGVEESAAFSVGFEDGEL</sequence>
<name>A0A5N6YZF9_9EURO</name>
<gene>
    <name evidence="2" type="ORF">BDV28DRAFT_150832</name>
</gene>
<accession>A0A5N6YZF9</accession>
<evidence type="ECO:0000313" key="2">
    <source>
        <dbReference type="EMBL" id="KAE8350548.1"/>
    </source>
</evidence>
<reference evidence="3" key="1">
    <citation type="submission" date="2019-04" db="EMBL/GenBank/DDBJ databases">
        <title>Friends and foes A comparative genomics studyof 23 Aspergillus species from section Flavi.</title>
        <authorList>
            <consortium name="DOE Joint Genome Institute"/>
            <person name="Kjaerbolling I."/>
            <person name="Vesth T."/>
            <person name="Frisvad J.C."/>
            <person name="Nybo J.L."/>
            <person name="Theobald S."/>
            <person name="Kildgaard S."/>
            <person name="Isbrandt T."/>
            <person name="Kuo A."/>
            <person name="Sato A."/>
            <person name="Lyhne E.K."/>
            <person name="Kogle M.E."/>
            <person name="Wiebenga A."/>
            <person name="Kun R.S."/>
            <person name="Lubbers R.J."/>
            <person name="Makela M.R."/>
            <person name="Barry K."/>
            <person name="Chovatia M."/>
            <person name="Clum A."/>
            <person name="Daum C."/>
            <person name="Haridas S."/>
            <person name="He G."/>
            <person name="LaButti K."/>
            <person name="Lipzen A."/>
            <person name="Mondo S."/>
            <person name="Riley R."/>
            <person name="Salamov A."/>
            <person name="Simmons B.A."/>
            <person name="Magnuson J.K."/>
            <person name="Henrissat B."/>
            <person name="Mortensen U.H."/>
            <person name="Larsen T.O."/>
            <person name="Devries R.P."/>
            <person name="Grigoriev I.V."/>
            <person name="Machida M."/>
            <person name="Baker S.E."/>
            <person name="Andersen M.R."/>
        </authorList>
    </citation>
    <scope>NUCLEOTIDE SEQUENCE [LARGE SCALE GENOMIC DNA]</scope>
    <source>
        <strain evidence="3">CBS 553.77</strain>
    </source>
</reference>
<keyword evidence="1" id="KW-0732">Signal</keyword>
<feature type="chain" id="PRO_5024999753" evidence="1">
    <location>
        <begin position="18"/>
        <end position="141"/>
    </location>
</feature>
<organism evidence="2 3">
    <name type="scientific">Aspergillus coremiiformis</name>
    <dbReference type="NCBI Taxonomy" id="138285"/>
    <lineage>
        <taxon>Eukaryota</taxon>
        <taxon>Fungi</taxon>
        <taxon>Dikarya</taxon>
        <taxon>Ascomycota</taxon>
        <taxon>Pezizomycotina</taxon>
        <taxon>Eurotiomycetes</taxon>
        <taxon>Eurotiomycetidae</taxon>
        <taxon>Eurotiales</taxon>
        <taxon>Aspergillaceae</taxon>
        <taxon>Aspergillus</taxon>
        <taxon>Aspergillus subgen. Circumdati</taxon>
    </lineage>
</organism>